<dbReference type="OrthoDB" id="388909at2"/>
<name>W6AAD0_9MOLU</name>
<feature type="compositionally biased region" description="Basic residues" evidence="1">
    <location>
        <begin position="1"/>
        <end position="13"/>
    </location>
</feature>
<dbReference type="PATRIC" id="fig|1276257.3.peg.573"/>
<protein>
    <submittedName>
        <fullName evidence="2">Uncharacterized protein</fullName>
    </submittedName>
</protein>
<sequence>MATKTTKKTKGSKPQHLETRRKASDPKPKKIVVEGIKLTEVQEKFIWEKAEPVSGHNQSIYRRDVCGAIIKVQEKNLESEFGWVLTLADPSGDSDEVNNIIAMHWMNAKVKRKADEMWVAPVTGSWDTKDTYNELRDVKIPAEVIQKVRKTTLFQDTKVEPKRINLQIRKSSKK</sequence>
<proteinExistence type="predicted"/>
<dbReference type="EMBL" id="CP006934">
    <property type="protein sequence ID" value="AHI53966.1"/>
    <property type="molecule type" value="Genomic_DNA"/>
</dbReference>
<dbReference type="HOGENOM" id="CLU_1539093_0_0_14"/>
<evidence type="ECO:0000313" key="3">
    <source>
        <dbReference type="Proteomes" id="UP000019265"/>
    </source>
</evidence>
<dbReference type="KEGG" id="ssab:SSABA_v1c05620"/>
<feature type="region of interest" description="Disordered" evidence="1">
    <location>
        <begin position="1"/>
        <end position="29"/>
    </location>
</feature>
<keyword evidence="3" id="KW-1185">Reference proteome</keyword>
<gene>
    <name evidence="2" type="ORF">SSABA_v1c05620</name>
</gene>
<feature type="compositionally biased region" description="Basic and acidic residues" evidence="1">
    <location>
        <begin position="15"/>
        <end position="29"/>
    </location>
</feature>
<dbReference type="AlphaFoldDB" id="W6AAD0"/>
<organism evidence="2 3">
    <name type="scientific">Spiroplasma sabaudiense Ar-1343</name>
    <dbReference type="NCBI Taxonomy" id="1276257"/>
    <lineage>
        <taxon>Bacteria</taxon>
        <taxon>Bacillati</taxon>
        <taxon>Mycoplasmatota</taxon>
        <taxon>Mollicutes</taxon>
        <taxon>Entomoplasmatales</taxon>
        <taxon>Spiroplasmataceae</taxon>
        <taxon>Spiroplasma</taxon>
    </lineage>
</organism>
<dbReference type="Proteomes" id="UP000019265">
    <property type="component" value="Chromosome"/>
</dbReference>
<evidence type="ECO:0000313" key="2">
    <source>
        <dbReference type="EMBL" id="AHI53966.1"/>
    </source>
</evidence>
<dbReference type="RefSeq" id="WP_025251104.1">
    <property type="nucleotide sequence ID" value="NZ_CP006934.1"/>
</dbReference>
<evidence type="ECO:0000256" key="1">
    <source>
        <dbReference type="SAM" id="MobiDB-lite"/>
    </source>
</evidence>
<accession>W6AAD0</accession>
<dbReference type="STRING" id="1276257.SSABA_v1c05620"/>
<reference evidence="2 3" key="1">
    <citation type="journal article" date="2014" name="Genome Biol. Evol.">
        <title>Molecular evolution of the substrate utilization strategies and putative virulence factors in mosquito-associated Spiroplasma species.</title>
        <authorList>
            <person name="Chang T.H."/>
            <person name="Lo W.S."/>
            <person name="Ku C."/>
            <person name="Chen L.L."/>
            <person name="Kuo C.H."/>
        </authorList>
    </citation>
    <scope>NUCLEOTIDE SEQUENCE [LARGE SCALE GENOMIC DNA]</scope>
    <source>
        <strain evidence="2">Ar-1343</strain>
    </source>
</reference>